<dbReference type="OrthoDB" id="3354387at2759"/>
<dbReference type="PANTHER" id="PTHR40627">
    <property type="entry name" value="INDOLE PRENYLTRANSFERASE TDIB-RELATED"/>
    <property type="match status" value="1"/>
</dbReference>
<evidence type="ECO:0000313" key="5">
    <source>
        <dbReference type="Proteomes" id="UP000775872"/>
    </source>
</evidence>
<feature type="binding site" evidence="3">
    <location>
        <position position="276"/>
    </location>
    <ligand>
        <name>dimethylallyl diphosphate</name>
        <dbReference type="ChEBI" id="CHEBI:57623"/>
    </ligand>
</feature>
<keyword evidence="2" id="KW-0808">Transferase</keyword>
<dbReference type="PANTHER" id="PTHR40627:SF4">
    <property type="entry name" value="PRENYLTRANSFERASE ASQH1-RELATED"/>
    <property type="match status" value="1"/>
</dbReference>
<sequence length="444" mass="49458">MSSSIIITSAANANEKVAPPMVPLELSFDPEVLDSLAKWFHPRSADGDWWWEIMGGHLETMLSAAGYSITDQSIALLFFYHWVSPRLGPRPTSSKADWKSFMTDDHSPVEYSWKWGFGDDAPAVRYSIEPIGCHAGTRDILNQKATCELLTQLHRSRLQGLDLDWFNHFKHALLGPGTPAFKSKAANLSQSTLFMSFEIADAARPVGVKAYFLPVDAPGNSSSEQIFRAIASTCPNLVAVNQLQGFLCDDVHGRTIRPFMLGIDCVSSTKSRLKIYSRSRATSFDMVRRVMSVGGQRRGLEEAEKELHQLWKLTLGLPDDFPVNKELPFNSHETAGVLFYFDVAPDKRALPDVKVYIPVRHYAPSDEVSANGLVQYLNSQGRGAYTQQYLETLETLAIGESMSESNGVQTYISCAYNNSGKLVITSYITPQFYHPHWFEGGLGN</sequence>
<feature type="binding site" evidence="3">
    <location>
        <position position="125"/>
    </location>
    <ligand>
        <name>dimethylallyl diphosphate</name>
        <dbReference type="ChEBI" id="CHEBI:57623"/>
    </ligand>
</feature>
<dbReference type="AlphaFoldDB" id="A0A9N9Z0R3"/>
<evidence type="ECO:0000256" key="1">
    <source>
        <dbReference type="ARBA" id="ARBA00010209"/>
    </source>
</evidence>
<comment type="similarity">
    <text evidence="1">Belongs to the tryptophan dimethylallyltransferase family.</text>
</comment>
<feature type="binding site" evidence="3">
    <location>
        <position position="356"/>
    </location>
    <ligand>
        <name>dimethylallyl diphosphate</name>
        <dbReference type="ChEBI" id="CHEBI:57623"/>
    </ligand>
</feature>
<accession>A0A9N9Z0R3</accession>
<reference evidence="4 5" key="2">
    <citation type="submission" date="2021-10" db="EMBL/GenBank/DDBJ databases">
        <authorList>
            <person name="Piombo E."/>
        </authorList>
    </citation>
    <scope>NUCLEOTIDE SEQUENCE [LARGE SCALE GENOMIC DNA]</scope>
</reference>
<dbReference type="GO" id="GO:0016765">
    <property type="term" value="F:transferase activity, transferring alkyl or aryl (other than methyl) groups"/>
    <property type="evidence" value="ECO:0007669"/>
    <property type="project" value="InterPro"/>
</dbReference>
<dbReference type="EMBL" id="CABFOC020000015">
    <property type="protein sequence ID" value="CAH0046829.1"/>
    <property type="molecule type" value="Genomic_DNA"/>
</dbReference>
<dbReference type="InterPro" id="IPR033964">
    <property type="entry name" value="ABBA"/>
</dbReference>
<reference evidence="5" key="1">
    <citation type="submission" date="2019-06" db="EMBL/GenBank/DDBJ databases">
        <authorList>
            <person name="Broberg M."/>
        </authorList>
    </citation>
    <scope>NUCLEOTIDE SEQUENCE [LARGE SCALE GENOMIC DNA]</scope>
</reference>
<dbReference type="NCBIfam" id="TIGR03429">
    <property type="entry name" value="arom_pren_DMATS"/>
    <property type="match status" value="1"/>
</dbReference>
<gene>
    <name evidence="4" type="ORF">CSOL1703_00013065</name>
</gene>
<feature type="binding site" evidence="3">
    <location>
        <position position="272"/>
    </location>
    <ligand>
        <name>dimethylallyl diphosphate</name>
        <dbReference type="ChEBI" id="CHEBI:57623"/>
    </ligand>
</feature>
<dbReference type="SFLD" id="SFLDS00036">
    <property type="entry name" value="Aromatic_Prenyltransferase"/>
    <property type="match status" value="1"/>
</dbReference>
<protein>
    <submittedName>
        <fullName evidence="4">Uncharacterized protein</fullName>
    </submittedName>
</protein>
<proteinExistence type="inferred from homology"/>
<keyword evidence="5" id="KW-1185">Reference proteome</keyword>
<dbReference type="SFLD" id="SFLDG01162">
    <property type="entry name" value="I"/>
    <property type="match status" value="1"/>
</dbReference>
<evidence type="ECO:0000256" key="3">
    <source>
        <dbReference type="PIRSR" id="PIRSR000509-1"/>
    </source>
</evidence>
<feature type="binding site" evidence="3">
    <location>
        <position position="209"/>
    </location>
    <ligand>
        <name>dimethylallyl diphosphate</name>
        <dbReference type="ChEBI" id="CHEBI:57623"/>
    </ligand>
</feature>
<dbReference type="GO" id="GO:0009820">
    <property type="term" value="P:alkaloid metabolic process"/>
    <property type="evidence" value="ECO:0007669"/>
    <property type="project" value="InterPro"/>
</dbReference>
<feature type="binding site" evidence="3">
    <location>
        <position position="110"/>
    </location>
    <ligand>
        <name>L-tryptophan</name>
        <dbReference type="ChEBI" id="CHEBI:57912"/>
    </ligand>
</feature>
<evidence type="ECO:0000313" key="4">
    <source>
        <dbReference type="EMBL" id="CAH0046829.1"/>
    </source>
</evidence>
<dbReference type="PIRSF" id="PIRSF000509">
    <property type="entry name" value="Trp_DMAT"/>
    <property type="match status" value="1"/>
</dbReference>
<dbReference type="CDD" id="cd13929">
    <property type="entry name" value="PT-DMATS_CymD"/>
    <property type="match status" value="1"/>
</dbReference>
<dbReference type="InterPro" id="IPR017795">
    <property type="entry name" value="ABBA_NscD-like"/>
</dbReference>
<dbReference type="InterPro" id="IPR012148">
    <property type="entry name" value="ABBA_DMATS-like"/>
</dbReference>
<feature type="binding site" evidence="3">
    <location>
        <position position="274"/>
    </location>
    <ligand>
        <name>dimethylallyl diphosphate</name>
        <dbReference type="ChEBI" id="CHEBI:57623"/>
    </ligand>
</feature>
<dbReference type="Pfam" id="PF11991">
    <property type="entry name" value="Trp_DMAT"/>
    <property type="match status" value="1"/>
</dbReference>
<name>A0A9N9Z0R3_9HYPO</name>
<organism evidence="4 5">
    <name type="scientific">Clonostachys solani</name>
    <dbReference type="NCBI Taxonomy" id="160281"/>
    <lineage>
        <taxon>Eukaryota</taxon>
        <taxon>Fungi</taxon>
        <taxon>Dikarya</taxon>
        <taxon>Ascomycota</taxon>
        <taxon>Pezizomycotina</taxon>
        <taxon>Sordariomycetes</taxon>
        <taxon>Hypocreomycetidae</taxon>
        <taxon>Hypocreales</taxon>
        <taxon>Bionectriaceae</taxon>
        <taxon>Clonostachys</taxon>
    </lineage>
</organism>
<dbReference type="Proteomes" id="UP000775872">
    <property type="component" value="Unassembled WGS sequence"/>
</dbReference>
<comment type="caution">
    <text evidence="4">The sequence shown here is derived from an EMBL/GenBank/DDBJ whole genome shotgun (WGS) entry which is preliminary data.</text>
</comment>
<evidence type="ECO:0000256" key="2">
    <source>
        <dbReference type="ARBA" id="ARBA00022679"/>
    </source>
</evidence>
<feature type="binding site" evidence="3">
    <location>
        <position position="211"/>
    </location>
    <ligand>
        <name>dimethylallyl diphosphate</name>
        <dbReference type="ChEBI" id="CHEBI:57623"/>
    </ligand>
</feature>